<evidence type="ECO:0000313" key="3">
    <source>
        <dbReference type="EMBL" id="KAK7524398.1"/>
    </source>
</evidence>
<reference evidence="3 4" key="1">
    <citation type="submission" date="2024-04" db="EMBL/GenBank/DDBJ databases">
        <title>Phyllosticta paracitricarpa is synonymous to the EU quarantine fungus P. citricarpa based on phylogenomic analyses.</title>
        <authorList>
            <consortium name="Lawrence Berkeley National Laboratory"/>
            <person name="Van Ingen-Buijs V.A."/>
            <person name="Van Westerhoven A.C."/>
            <person name="Haridas S."/>
            <person name="Skiadas P."/>
            <person name="Martin F."/>
            <person name="Groenewald J.Z."/>
            <person name="Crous P.W."/>
            <person name="Seidl M.F."/>
        </authorList>
    </citation>
    <scope>NUCLEOTIDE SEQUENCE [LARGE SCALE GENOMIC DNA]</scope>
    <source>
        <strain evidence="3 4">CBS 123371</strain>
    </source>
</reference>
<dbReference type="SUPFAM" id="SSF89372">
    <property type="entry name" value="Fucose-specific lectin"/>
    <property type="match status" value="1"/>
</dbReference>
<evidence type="ECO:0000256" key="1">
    <source>
        <dbReference type="SAM" id="MobiDB-lite"/>
    </source>
</evidence>
<sequence length="564" mass="57334">MAADDRKTPATERYSTLEVDHSSELPEANLKAADAQPYTPSNNDGSGAPEVVGVASPPQSMSMLSPTMGSSLDPRYSYNSVPGYANSSSTPGARFSYASTPYAPLNAGTPVNGAAAAPLTPLEGAEVKSGVEHGRQRTICGIPRRTFWLCLSIVLVFIAAAAIGGGVGGALGSRKSSSSSSSSSSNSNDGESGSGTGAGNVTTTTRLLSKSNLAAVNYTDGSGVEHHRLYYQTASLDIAAAEWDSASGNWSSPAVVRLSGDDADTKIKAKNGTPIAAYVYWRADGHQTFQLAFLDKTNLIHAYTSNISSPTTWSLSSADSLVRAAPGTSLAAYATGCSVCLTGAHWLLYQDDDGSVNVLAMQNSSSSSSSSSASSTAAADETTGTWNAPLTILPSAVPDTSLAAVPIFPVQANEPKAAVYANANTLREIYFIPSASPQWEPLTSIADSSAASAALGAGAAIAAFARDVADVLYIAVLTTKSGGGVAVTWWDGAKAAWGRVASVAGMEGVSAGGALVASQAGRVYGFADGGVGAQVTEWRFAGGVGQGDAAGAAKWERVGVVPLA</sequence>
<organism evidence="3 4">
    <name type="scientific">Phyllosticta citriasiana</name>
    <dbReference type="NCBI Taxonomy" id="595635"/>
    <lineage>
        <taxon>Eukaryota</taxon>
        <taxon>Fungi</taxon>
        <taxon>Dikarya</taxon>
        <taxon>Ascomycota</taxon>
        <taxon>Pezizomycotina</taxon>
        <taxon>Dothideomycetes</taxon>
        <taxon>Dothideomycetes incertae sedis</taxon>
        <taxon>Botryosphaeriales</taxon>
        <taxon>Phyllostictaceae</taxon>
        <taxon>Phyllosticta</taxon>
    </lineage>
</organism>
<keyword evidence="2" id="KW-0472">Membrane</keyword>
<keyword evidence="2" id="KW-1133">Transmembrane helix</keyword>
<gene>
    <name evidence="3" type="ORF">IWZ03DRAFT_420297</name>
</gene>
<feature type="compositionally biased region" description="Low complexity" evidence="1">
    <location>
        <begin position="173"/>
        <end position="191"/>
    </location>
</feature>
<dbReference type="Gene3D" id="2.120.10.70">
    <property type="entry name" value="Fucose-specific lectin"/>
    <property type="match status" value="1"/>
</dbReference>
<dbReference type="EMBL" id="JBBPHU010000001">
    <property type="protein sequence ID" value="KAK7524398.1"/>
    <property type="molecule type" value="Genomic_DNA"/>
</dbReference>
<feature type="transmembrane region" description="Helical" evidence="2">
    <location>
        <begin position="147"/>
        <end position="171"/>
    </location>
</feature>
<accession>A0ABR1L4B7</accession>
<feature type="region of interest" description="Disordered" evidence="1">
    <location>
        <begin position="1"/>
        <end position="68"/>
    </location>
</feature>
<proteinExistence type="predicted"/>
<keyword evidence="4" id="KW-1185">Reference proteome</keyword>
<feature type="compositionally biased region" description="Basic and acidic residues" evidence="1">
    <location>
        <begin position="1"/>
        <end position="10"/>
    </location>
</feature>
<feature type="compositionally biased region" description="Polar residues" evidence="1">
    <location>
        <begin position="57"/>
        <end position="68"/>
    </location>
</feature>
<feature type="region of interest" description="Disordered" evidence="1">
    <location>
        <begin position="173"/>
        <end position="201"/>
    </location>
</feature>
<protein>
    <recommendedName>
        <fullName evidence="5">Fucose-specific lectin</fullName>
    </recommendedName>
</protein>
<evidence type="ECO:0008006" key="5">
    <source>
        <dbReference type="Google" id="ProtNLM"/>
    </source>
</evidence>
<evidence type="ECO:0000256" key="2">
    <source>
        <dbReference type="SAM" id="Phobius"/>
    </source>
</evidence>
<comment type="caution">
    <text evidence="3">The sequence shown here is derived from an EMBL/GenBank/DDBJ whole genome shotgun (WGS) entry which is preliminary data.</text>
</comment>
<evidence type="ECO:0000313" key="4">
    <source>
        <dbReference type="Proteomes" id="UP001363622"/>
    </source>
</evidence>
<name>A0ABR1L4B7_9PEZI</name>
<dbReference type="Proteomes" id="UP001363622">
    <property type="component" value="Unassembled WGS sequence"/>
</dbReference>
<keyword evidence="2" id="KW-0812">Transmembrane</keyword>